<evidence type="ECO:0000256" key="9">
    <source>
        <dbReference type="ARBA" id="ARBA00023136"/>
    </source>
</evidence>
<dbReference type="GO" id="GO:0005789">
    <property type="term" value="C:endoplasmic reticulum membrane"/>
    <property type="evidence" value="ECO:0007669"/>
    <property type="project" value="UniProtKB-SubCell"/>
</dbReference>
<dbReference type="PANTHER" id="PTHR13205">
    <property type="entry name" value="TRANSMEMBRANE PROTEIN 15-RELATED"/>
    <property type="match status" value="1"/>
</dbReference>
<evidence type="ECO:0000256" key="3">
    <source>
        <dbReference type="ARBA" id="ARBA00012132"/>
    </source>
</evidence>
<keyword evidence="6" id="KW-0418">Kinase</keyword>
<protein>
    <recommendedName>
        <fullName evidence="3">dolichol kinase</fullName>
        <ecNumber evidence="3">2.7.1.108</ecNumber>
    </recommendedName>
</protein>
<feature type="transmembrane region" description="Helical" evidence="10">
    <location>
        <begin position="40"/>
        <end position="66"/>
    </location>
</feature>
<evidence type="ECO:0000256" key="7">
    <source>
        <dbReference type="ARBA" id="ARBA00022824"/>
    </source>
</evidence>
<proteinExistence type="inferred from homology"/>
<keyword evidence="7" id="KW-0256">Endoplasmic reticulum</keyword>
<evidence type="ECO:0000256" key="4">
    <source>
        <dbReference type="ARBA" id="ARBA00022679"/>
    </source>
</evidence>
<evidence type="ECO:0000313" key="12">
    <source>
        <dbReference type="Proteomes" id="UP001140091"/>
    </source>
</evidence>
<dbReference type="Proteomes" id="UP001140091">
    <property type="component" value="Unassembled WGS sequence"/>
</dbReference>
<evidence type="ECO:0000256" key="10">
    <source>
        <dbReference type="SAM" id="Phobius"/>
    </source>
</evidence>
<dbReference type="GO" id="GO:0043048">
    <property type="term" value="P:dolichyl monophosphate biosynthetic process"/>
    <property type="evidence" value="ECO:0007669"/>
    <property type="project" value="TreeGrafter"/>
</dbReference>
<feature type="non-terminal residue" evidence="11">
    <location>
        <position position="226"/>
    </location>
</feature>
<evidence type="ECO:0000256" key="5">
    <source>
        <dbReference type="ARBA" id="ARBA00022692"/>
    </source>
</evidence>
<name>A0A9W8MA32_9AGAR</name>
<keyword evidence="5 10" id="KW-0812">Transmembrane</keyword>
<feature type="transmembrane region" description="Helical" evidence="10">
    <location>
        <begin position="101"/>
        <end position="118"/>
    </location>
</feature>
<evidence type="ECO:0000256" key="1">
    <source>
        <dbReference type="ARBA" id="ARBA00004477"/>
    </source>
</evidence>
<feature type="transmembrane region" description="Helical" evidence="10">
    <location>
        <begin position="72"/>
        <end position="89"/>
    </location>
</feature>
<dbReference type="InterPro" id="IPR032974">
    <property type="entry name" value="Polypren_kinase"/>
</dbReference>
<keyword evidence="4" id="KW-0808">Transferase</keyword>
<evidence type="ECO:0000256" key="2">
    <source>
        <dbReference type="ARBA" id="ARBA00010794"/>
    </source>
</evidence>
<sequence>MPSLPNGSNVSNVATDLLDAADKQIPTLGLNARRKFFHGLAVAMFVPGIALDPAFTHLSFSVAFALFTFLEYIRYFAIYPFGATVHLFLNEFLDHRDSGTAILSHFYLLTGCSGSVWLEDPSKILLYTGVLTLGVGDAAASIIGRRLGLRKWSPTTNKTVEGTLALIASVFVSALLLRFCGLTDSFRYLRYLLAVVISGLLEALSDQNDNLTLPLYMWSMLVAFGV</sequence>
<dbReference type="AlphaFoldDB" id="A0A9W8MA32"/>
<dbReference type="GO" id="GO:0004168">
    <property type="term" value="F:dolichol kinase activity"/>
    <property type="evidence" value="ECO:0007669"/>
    <property type="project" value="UniProtKB-EC"/>
</dbReference>
<feature type="transmembrane region" description="Helical" evidence="10">
    <location>
        <begin position="164"/>
        <end position="182"/>
    </location>
</feature>
<dbReference type="EMBL" id="JANBPK010001474">
    <property type="protein sequence ID" value="KAJ2922866.1"/>
    <property type="molecule type" value="Genomic_DNA"/>
</dbReference>
<dbReference type="OrthoDB" id="377083at2759"/>
<gene>
    <name evidence="11" type="ORF">H1R20_g14243</name>
</gene>
<evidence type="ECO:0000256" key="6">
    <source>
        <dbReference type="ARBA" id="ARBA00022777"/>
    </source>
</evidence>
<comment type="similarity">
    <text evidence="2">Belongs to the polyprenol kinase family.</text>
</comment>
<comment type="caution">
    <text evidence="11">The sequence shown here is derived from an EMBL/GenBank/DDBJ whole genome shotgun (WGS) entry which is preliminary data.</text>
</comment>
<evidence type="ECO:0000313" key="11">
    <source>
        <dbReference type="EMBL" id="KAJ2922866.1"/>
    </source>
</evidence>
<reference evidence="11" key="1">
    <citation type="submission" date="2022-06" db="EMBL/GenBank/DDBJ databases">
        <title>Genome Sequence of Candolleomyces eurysporus.</title>
        <authorList>
            <person name="Buettner E."/>
        </authorList>
    </citation>
    <scope>NUCLEOTIDE SEQUENCE</scope>
    <source>
        <strain evidence="11">VTCC 930004</strain>
    </source>
</reference>
<dbReference type="PANTHER" id="PTHR13205:SF15">
    <property type="entry name" value="DOLICHOL KINASE"/>
    <property type="match status" value="1"/>
</dbReference>
<comment type="subcellular location">
    <subcellularLocation>
        <location evidence="1">Endoplasmic reticulum membrane</location>
        <topology evidence="1">Multi-pass membrane protein</topology>
    </subcellularLocation>
</comment>
<evidence type="ECO:0000256" key="8">
    <source>
        <dbReference type="ARBA" id="ARBA00022989"/>
    </source>
</evidence>
<keyword evidence="9 10" id="KW-0472">Membrane</keyword>
<dbReference type="EC" id="2.7.1.108" evidence="3"/>
<keyword evidence="8 10" id="KW-1133">Transmembrane helix</keyword>
<feature type="transmembrane region" description="Helical" evidence="10">
    <location>
        <begin position="124"/>
        <end position="143"/>
    </location>
</feature>
<accession>A0A9W8MA32</accession>
<feature type="transmembrane region" description="Helical" evidence="10">
    <location>
        <begin position="188"/>
        <end position="205"/>
    </location>
</feature>
<keyword evidence="12" id="KW-1185">Reference proteome</keyword>
<organism evidence="11 12">
    <name type="scientific">Candolleomyces eurysporus</name>
    <dbReference type="NCBI Taxonomy" id="2828524"/>
    <lineage>
        <taxon>Eukaryota</taxon>
        <taxon>Fungi</taxon>
        <taxon>Dikarya</taxon>
        <taxon>Basidiomycota</taxon>
        <taxon>Agaricomycotina</taxon>
        <taxon>Agaricomycetes</taxon>
        <taxon>Agaricomycetidae</taxon>
        <taxon>Agaricales</taxon>
        <taxon>Agaricineae</taxon>
        <taxon>Psathyrellaceae</taxon>
        <taxon>Candolleomyces</taxon>
    </lineage>
</organism>